<keyword evidence="3" id="KW-1185">Reference proteome</keyword>
<name>A0A8H7VJ07_9FUNG</name>
<comment type="caution">
    <text evidence="1">The sequence shown here is derived from an EMBL/GenBank/DDBJ whole genome shotgun (WGS) entry which is preliminary data.</text>
</comment>
<accession>A0A8H7VJ07</accession>
<evidence type="ECO:0000313" key="3">
    <source>
        <dbReference type="Proteomes" id="UP000646827"/>
    </source>
</evidence>
<dbReference type="Proteomes" id="UP000646827">
    <property type="component" value="Unassembled WGS sequence"/>
</dbReference>
<evidence type="ECO:0000313" key="2">
    <source>
        <dbReference type="EMBL" id="KAG2217359.1"/>
    </source>
</evidence>
<protein>
    <recommendedName>
        <fullName evidence="4">DUF4806 domain-containing protein</fullName>
    </recommendedName>
</protein>
<evidence type="ECO:0008006" key="4">
    <source>
        <dbReference type="Google" id="ProtNLM"/>
    </source>
</evidence>
<dbReference type="OrthoDB" id="2293255at2759"/>
<organism evidence="1 3">
    <name type="scientific">Circinella minor</name>
    <dbReference type="NCBI Taxonomy" id="1195481"/>
    <lineage>
        <taxon>Eukaryota</taxon>
        <taxon>Fungi</taxon>
        <taxon>Fungi incertae sedis</taxon>
        <taxon>Mucoromycota</taxon>
        <taxon>Mucoromycotina</taxon>
        <taxon>Mucoromycetes</taxon>
        <taxon>Mucorales</taxon>
        <taxon>Lichtheimiaceae</taxon>
        <taxon>Circinella</taxon>
    </lineage>
</organism>
<dbReference type="AlphaFoldDB" id="A0A8H7VJ07"/>
<sequence>MPPRQQAAIVECQETIVNKIDAQTAAMVEGIQGFKDGIEMLTLSIDIIHDKIDLLQQKIETRLQQSTSTTTVPNMEIDFIDCPNHDIKQQDLKDFIATYGQNKEQFEDDNEVKMVLKNIGKYVRWTANDVAEDIKSKNENNELPSWRNLSTTNKKLLIDSVSHEAEKIGIPVRRCKNDWFIHHLVIECWSNKVKYASKKEKKKKNDR</sequence>
<proteinExistence type="predicted"/>
<reference evidence="1 3" key="1">
    <citation type="submission" date="2020-12" db="EMBL/GenBank/DDBJ databases">
        <title>Metabolic potential, ecology and presence of endohyphal bacteria is reflected in genomic diversity of Mucoromycotina.</title>
        <authorList>
            <person name="Muszewska A."/>
            <person name="Okrasinska A."/>
            <person name="Steczkiewicz K."/>
            <person name="Drgas O."/>
            <person name="Orlowska M."/>
            <person name="Perlinska-Lenart U."/>
            <person name="Aleksandrzak-Piekarczyk T."/>
            <person name="Szatraj K."/>
            <person name="Zielenkiewicz U."/>
            <person name="Pilsyk S."/>
            <person name="Malc E."/>
            <person name="Mieczkowski P."/>
            <person name="Kruszewska J.S."/>
            <person name="Biernat P."/>
            <person name="Pawlowska J."/>
        </authorList>
    </citation>
    <scope>NUCLEOTIDE SEQUENCE [LARGE SCALE GENOMIC DNA]</scope>
    <source>
        <strain evidence="1 3">CBS 142.35</strain>
    </source>
</reference>
<dbReference type="EMBL" id="JAEPRB010000419">
    <property type="protein sequence ID" value="KAG2216339.1"/>
    <property type="molecule type" value="Genomic_DNA"/>
</dbReference>
<evidence type="ECO:0000313" key="1">
    <source>
        <dbReference type="EMBL" id="KAG2216339.1"/>
    </source>
</evidence>
<dbReference type="EMBL" id="JAEPRB010000305">
    <property type="protein sequence ID" value="KAG2217359.1"/>
    <property type="molecule type" value="Genomic_DNA"/>
</dbReference>
<gene>
    <name evidence="1" type="ORF">INT45_005498</name>
    <name evidence="2" type="ORF">INT45_010291</name>
</gene>